<dbReference type="Gene3D" id="6.20.20.10">
    <property type="match status" value="1"/>
</dbReference>
<protein>
    <submittedName>
        <fullName evidence="1">Uncharacterized protein</fullName>
    </submittedName>
</protein>
<reference evidence="1 2" key="1">
    <citation type="submission" date="2019-06" db="EMBL/GenBank/DDBJ databases">
        <title>Persicimonas caeni gen. nov., sp. nov., a predatory bacterium isolated from solar saltern.</title>
        <authorList>
            <person name="Wang S."/>
        </authorList>
    </citation>
    <scope>NUCLEOTIDE SEQUENCE [LARGE SCALE GENOMIC DNA]</scope>
    <source>
        <strain evidence="1 2">YN101</strain>
    </source>
</reference>
<organism evidence="1 2">
    <name type="scientific">Persicimonas caeni</name>
    <dbReference type="NCBI Taxonomy" id="2292766"/>
    <lineage>
        <taxon>Bacteria</taxon>
        <taxon>Deltaproteobacteria</taxon>
        <taxon>Bradymonadales</taxon>
        <taxon>Bradymonadaceae</taxon>
        <taxon>Persicimonas</taxon>
    </lineage>
</organism>
<accession>A0A5B8Y4U1</accession>
<accession>A0A4Y6PMN5</accession>
<gene>
    <name evidence="1" type="ORF">FIV42_02080</name>
</gene>
<dbReference type="InterPro" id="IPR036410">
    <property type="entry name" value="HSP_DnaJ_Cys-rich_dom_sf"/>
</dbReference>
<sequence length="72" mass="7935">MMKISLSDYIRDVLKDEEPVYFVDPDGEVDTETDTCPGCAGKGRYVGFRWVEDPCEVCGGSGSVHTCRADPE</sequence>
<evidence type="ECO:0000313" key="1">
    <source>
        <dbReference type="EMBL" id="QDG49568.1"/>
    </source>
</evidence>
<dbReference type="RefSeq" id="WP_141196065.1">
    <property type="nucleotide sequence ID" value="NZ_CP041186.1"/>
</dbReference>
<name>A0A4Y6PMN5_PERCE</name>
<keyword evidence="2" id="KW-1185">Reference proteome</keyword>
<dbReference type="AlphaFoldDB" id="A0A4Y6PMN5"/>
<proteinExistence type="predicted"/>
<dbReference type="Proteomes" id="UP000315995">
    <property type="component" value="Chromosome"/>
</dbReference>
<dbReference type="EMBL" id="CP041186">
    <property type="protein sequence ID" value="QDG49568.1"/>
    <property type="molecule type" value="Genomic_DNA"/>
</dbReference>
<dbReference type="OrthoDB" id="9814800at2"/>
<dbReference type="SUPFAM" id="SSF57938">
    <property type="entry name" value="DnaJ/Hsp40 cysteine-rich domain"/>
    <property type="match status" value="1"/>
</dbReference>
<evidence type="ECO:0000313" key="2">
    <source>
        <dbReference type="Proteomes" id="UP000315995"/>
    </source>
</evidence>